<dbReference type="InterPro" id="IPR057727">
    <property type="entry name" value="WCX_dom"/>
</dbReference>
<dbReference type="InterPro" id="IPR001034">
    <property type="entry name" value="DeoR_HTH"/>
</dbReference>
<dbReference type="Pfam" id="PF08279">
    <property type="entry name" value="HTH_11"/>
    <property type="match status" value="1"/>
</dbReference>
<dbReference type="PANTHER" id="PTHR34580">
    <property type="match status" value="1"/>
</dbReference>
<dbReference type="PANTHER" id="PTHR34580:SF1">
    <property type="entry name" value="PROTEIN PAFC"/>
    <property type="match status" value="1"/>
</dbReference>
<evidence type="ECO:0000259" key="3">
    <source>
        <dbReference type="PROSITE" id="PS51000"/>
    </source>
</evidence>
<dbReference type="eggNOG" id="COG2378">
    <property type="taxonomic scope" value="Bacteria"/>
</dbReference>
<dbReference type="InterPro" id="IPR026881">
    <property type="entry name" value="WYL_dom"/>
</dbReference>
<accession>A0A081NTE7</accession>
<comment type="caution">
    <text evidence="4">The sequence shown here is derived from an EMBL/GenBank/DDBJ whole genome shotgun (WGS) entry which is preliminary data.</text>
</comment>
<dbReference type="PROSITE" id="PS52050">
    <property type="entry name" value="WYL"/>
    <property type="match status" value="1"/>
</dbReference>
<gene>
    <name evidence="4" type="ORF">ET33_34000</name>
</gene>
<dbReference type="PIRSF" id="PIRSF016838">
    <property type="entry name" value="PafC"/>
    <property type="match status" value="1"/>
</dbReference>
<feature type="domain" description="HTH deoR-type" evidence="3">
    <location>
        <begin position="2"/>
        <end position="57"/>
    </location>
</feature>
<sequence length="313" mass="35990">MRLERILAVLMLVVNRRRISAAELADKMEVSVRTVYRDIETLCQAGFPIVAHQGAGGGFAVMAGYRLDRNALTFEEIASVISALKGMTKTLDDARLGTTLEKYTSLLTDKEKETARFWQERLVIDMNPWGADGAMKRKVALIREALQKEVTLRFAYTSNNRMTTDREVEPMTLLLKGAAWYLYAYCPLRGDFRMFRLSRMTHVVVTDHPFERREHAGLEEKDLEQMWNSGSRTVTMVLRFAPEARARAEEFFGMEEGQSGEDGFLTVVQTYPEDEWVYGFLLSFGDQVEILEPERLRVLIRDRAERICKMYGK</sequence>
<proteinExistence type="predicted"/>
<name>A0A081NTE7_9BACL</name>
<protein>
    <recommendedName>
        <fullName evidence="3">HTH deoR-type domain-containing protein</fullName>
    </recommendedName>
</protein>
<dbReference type="PROSITE" id="PS51000">
    <property type="entry name" value="HTH_DEOR_2"/>
    <property type="match status" value="1"/>
</dbReference>
<organism evidence="4 5">
    <name type="scientific">Paenibacillus tyrfis</name>
    <dbReference type="NCBI Taxonomy" id="1501230"/>
    <lineage>
        <taxon>Bacteria</taxon>
        <taxon>Bacillati</taxon>
        <taxon>Bacillota</taxon>
        <taxon>Bacilli</taxon>
        <taxon>Bacillales</taxon>
        <taxon>Paenibacillaceae</taxon>
        <taxon>Paenibacillus</taxon>
    </lineage>
</organism>
<dbReference type="Pfam" id="PF25583">
    <property type="entry name" value="WCX"/>
    <property type="match status" value="1"/>
</dbReference>
<dbReference type="AlphaFoldDB" id="A0A081NTE7"/>
<dbReference type="SUPFAM" id="SSF46785">
    <property type="entry name" value="Winged helix' DNA-binding domain"/>
    <property type="match status" value="1"/>
</dbReference>
<dbReference type="InterPro" id="IPR028349">
    <property type="entry name" value="PafC-like"/>
</dbReference>
<keyword evidence="2" id="KW-0804">Transcription</keyword>
<dbReference type="InterPro" id="IPR036390">
    <property type="entry name" value="WH_DNA-bd_sf"/>
</dbReference>
<dbReference type="InterPro" id="IPR051534">
    <property type="entry name" value="CBASS_pafABC_assoc_protein"/>
</dbReference>
<evidence type="ECO:0000256" key="2">
    <source>
        <dbReference type="ARBA" id="ARBA00023163"/>
    </source>
</evidence>
<dbReference type="InterPro" id="IPR036388">
    <property type="entry name" value="WH-like_DNA-bd_sf"/>
</dbReference>
<keyword evidence="5" id="KW-1185">Reference proteome</keyword>
<dbReference type="InterPro" id="IPR013196">
    <property type="entry name" value="HTH_11"/>
</dbReference>
<reference evidence="4 5" key="1">
    <citation type="submission" date="2014-06" db="EMBL/GenBank/DDBJ databases">
        <title>Draft genome sequence of Paenibacillus sp. MSt1.</title>
        <authorList>
            <person name="Aw Y.K."/>
            <person name="Ong K.S."/>
            <person name="Gan H.M."/>
            <person name="Lee S.M."/>
        </authorList>
    </citation>
    <scope>NUCLEOTIDE SEQUENCE [LARGE SCALE GENOMIC DNA]</scope>
    <source>
        <strain evidence="4 5">MSt1</strain>
    </source>
</reference>
<dbReference type="Proteomes" id="UP000028123">
    <property type="component" value="Unassembled WGS sequence"/>
</dbReference>
<evidence type="ECO:0000313" key="4">
    <source>
        <dbReference type="EMBL" id="KEQ21720.1"/>
    </source>
</evidence>
<dbReference type="EMBL" id="JNVM01000065">
    <property type="protein sequence ID" value="KEQ21720.1"/>
    <property type="molecule type" value="Genomic_DNA"/>
</dbReference>
<evidence type="ECO:0000256" key="1">
    <source>
        <dbReference type="ARBA" id="ARBA00023015"/>
    </source>
</evidence>
<evidence type="ECO:0000313" key="5">
    <source>
        <dbReference type="Proteomes" id="UP000028123"/>
    </source>
</evidence>
<dbReference type="GO" id="GO:0003700">
    <property type="term" value="F:DNA-binding transcription factor activity"/>
    <property type="evidence" value="ECO:0007669"/>
    <property type="project" value="InterPro"/>
</dbReference>
<keyword evidence="1" id="KW-0805">Transcription regulation</keyword>
<dbReference type="Gene3D" id="1.10.10.10">
    <property type="entry name" value="Winged helix-like DNA-binding domain superfamily/Winged helix DNA-binding domain"/>
    <property type="match status" value="1"/>
</dbReference>
<dbReference type="Pfam" id="PF13280">
    <property type="entry name" value="WYL"/>
    <property type="match status" value="1"/>
</dbReference>